<dbReference type="RefSeq" id="WP_005867122.1">
    <property type="nucleotide sequence ID" value="NZ_AKFS01000006.1"/>
</dbReference>
<name>J1I0F0_9ACTO</name>
<reference evidence="1 2" key="1">
    <citation type="submission" date="2012-05" db="EMBL/GenBank/DDBJ databases">
        <authorList>
            <person name="Harkins D.M."/>
            <person name="Madupu R."/>
            <person name="Durkin A.S."/>
            <person name="Torralba M."/>
            <person name="Methe B."/>
            <person name="Sutton G.G."/>
            <person name="Nelson K.E."/>
        </authorList>
    </citation>
    <scope>NUCLEOTIDE SEQUENCE [LARGE SCALE GENOMIC DNA]</scope>
    <source>
        <strain evidence="1 2">F0490</strain>
    </source>
</reference>
<gene>
    <name evidence="1" type="ORF">HMPREF1317_1691</name>
</gene>
<evidence type="ECO:0000313" key="1">
    <source>
        <dbReference type="EMBL" id="EJF51718.1"/>
    </source>
</evidence>
<dbReference type="EMBL" id="AKFS01000006">
    <property type="protein sequence ID" value="EJF51718.1"/>
    <property type="molecule type" value="Genomic_DNA"/>
</dbReference>
<evidence type="ECO:0000313" key="2">
    <source>
        <dbReference type="Proteomes" id="UP000004578"/>
    </source>
</evidence>
<evidence type="ECO:0008006" key="3">
    <source>
        <dbReference type="Google" id="ProtNLM"/>
    </source>
</evidence>
<dbReference type="AlphaFoldDB" id="J1I0F0"/>
<accession>J1I0F0</accession>
<proteinExistence type="predicted"/>
<organism evidence="1 2">
    <name type="scientific">Schaalia georgiae F0490</name>
    <dbReference type="NCBI Taxonomy" id="1125717"/>
    <lineage>
        <taxon>Bacteria</taxon>
        <taxon>Bacillati</taxon>
        <taxon>Actinomycetota</taxon>
        <taxon>Actinomycetes</taxon>
        <taxon>Actinomycetales</taxon>
        <taxon>Actinomycetaceae</taxon>
        <taxon>Schaalia</taxon>
    </lineage>
</organism>
<dbReference type="SUPFAM" id="SSF56563">
    <property type="entry name" value="Major capsid protein gp5"/>
    <property type="match status" value="1"/>
</dbReference>
<keyword evidence="2" id="KW-1185">Reference proteome</keyword>
<dbReference type="PATRIC" id="fig|1125717.3.peg.33"/>
<dbReference type="Proteomes" id="UP000004578">
    <property type="component" value="Unassembled WGS sequence"/>
</dbReference>
<comment type="caution">
    <text evidence="1">The sequence shown here is derived from an EMBL/GenBank/DDBJ whole genome shotgun (WGS) entry which is preliminary data.</text>
</comment>
<sequence length="290" mass="31229">ARRVVELAAQGAPLGAIRAALNDVTPAADKGEAFVGRPDWLGELWTARRTDRPLIDSITKKALPRATKVKGWRWKKRPEVADYTGNKTEISSNEIETEPVEAAVKRIAAGWDTDRIFVDLGDGDMIESLWEGAREDYAIKTEAAVTTGLKTAATKLTGAPTELDKALVVLGSKAAAIGSRLNFVAFGADVWSKFTALTRDQVPWWITNGDRLNLSTATGEVNGLRLFVDPTLAAGDILAGDTRSATFYEEPTPIRVNAIDLPKGGVDLGLFGYHALLVNDPNSLFIITAG</sequence>
<feature type="non-terminal residue" evidence="1">
    <location>
        <position position="1"/>
    </location>
</feature>
<protein>
    <recommendedName>
        <fullName evidence="3">Phage major capsid protein</fullName>
    </recommendedName>
</protein>